<name>A0A1T4ZWS3_9BACT</name>
<evidence type="ECO:0000259" key="1">
    <source>
        <dbReference type="Pfam" id="PF21168"/>
    </source>
</evidence>
<proteinExistence type="predicted"/>
<dbReference type="PANTHER" id="PTHR11803:SF59">
    <property type="entry name" value="ENDORIBONUCLEASE"/>
    <property type="match status" value="1"/>
</dbReference>
<accession>A0A1T4ZWS3</accession>
<dbReference type="GO" id="GO:0019239">
    <property type="term" value="F:deaminase activity"/>
    <property type="evidence" value="ECO:0007669"/>
    <property type="project" value="TreeGrafter"/>
</dbReference>
<dbReference type="PANTHER" id="PTHR11803">
    <property type="entry name" value="2-IMINOBUTANOATE/2-IMINOPROPANOATE DEAMINASE RIDA"/>
    <property type="match status" value="1"/>
</dbReference>
<evidence type="ECO:0000313" key="2">
    <source>
        <dbReference type="EMBL" id="SKB27170.1"/>
    </source>
</evidence>
<protein>
    <submittedName>
        <fullName evidence="2">Enamine deaminase RidA, house cleaning of reactive enamine intermediates, YjgF/YER057c/UK114 family</fullName>
    </submittedName>
</protein>
<feature type="domain" description="Chorismatase FkbO/Hyg5-like N-terminal" evidence="1">
    <location>
        <begin position="116"/>
        <end position="216"/>
    </location>
</feature>
<dbReference type="InterPro" id="IPR006175">
    <property type="entry name" value="YjgF/YER057c/UK114"/>
</dbReference>
<dbReference type="InterPro" id="IPR049368">
    <property type="entry name" value="FkbO_Hyg5-like_N"/>
</dbReference>
<dbReference type="SUPFAM" id="SSF55298">
    <property type="entry name" value="YjgF-like"/>
    <property type="match status" value="2"/>
</dbReference>
<dbReference type="GO" id="GO:0005829">
    <property type="term" value="C:cytosol"/>
    <property type="evidence" value="ECO:0007669"/>
    <property type="project" value="TreeGrafter"/>
</dbReference>
<evidence type="ECO:0000313" key="3">
    <source>
        <dbReference type="Proteomes" id="UP000190852"/>
    </source>
</evidence>
<dbReference type="EMBL" id="FUYQ01000001">
    <property type="protein sequence ID" value="SKB27170.1"/>
    <property type="molecule type" value="Genomic_DNA"/>
</dbReference>
<dbReference type="AlphaFoldDB" id="A0A1T4ZWS3"/>
<dbReference type="Proteomes" id="UP000190852">
    <property type="component" value="Unassembled WGS sequence"/>
</dbReference>
<dbReference type="Gene3D" id="3.30.1330.40">
    <property type="entry name" value="RutC-like"/>
    <property type="match status" value="2"/>
</dbReference>
<gene>
    <name evidence="2" type="ORF">SAMN05660349_00215</name>
</gene>
<organism evidence="2 3">
    <name type="scientific">Parabacteroides chartae</name>
    <dbReference type="NCBI Taxonomy" id="1037355"/>
    <lineage>
        <taxon>Bacteria</taxon>
        <taxon>Pseudomonadati</taxon>
        <taxon>Bacteroidota</taxon>
        <taxon>Bacteroidia</taxon>
        <taxon>Bacteroidales</taxon>
        <taxon>Tannerellaceae</taxon>
        <taxon>Parabacteroides</taxon>
    </lineage>
</organism>
<dbReference type="InterPro" id="IPR035959">
    <property type="entry name" value="RutC-like_sf"/>
</dbReference>
<dbReference type="Pfam" id="PF21168">
    <property type="entry name" value="FkbO_Hyg5-like_N"/>
    <property type="match status" value="1"/>
</dbReference>
<keyword evidence="3" id="KW-1185">Reference proteome</keyword>
<dbReference type="CDD" id="cd00448">
    <property type="entry name" value="YjgF_YER057c_UK114_family"/>
    <property type="match status" value="1"/>
</dbReference>
<sequence>MMNYCDKIQYRILSAECAGFEEMVDTLLSGLPADEKILRLVFIGMPQSNEIYDLRRKIICEKVKAYFGEHCPSLSYVAQPPLRGALLLEIHSYKSDAKDAVYYRSVDGMPYVIVDNEEGRFLFGGGFQDDFLNKSIEAQSEAVFHQIDRLLIKEGFPINSIVRQWNYIERITESKDDYQNYQAFNDARAAFYEKTTWPEGYPAATGIGAHCGGIVVDLDAVILKNKNCSVLPIDNKLQVAAHAYSERVLAVSHKQKATPKFERAKLLSIEDKGLIYISGTAAIRGEESLKEVGLSRQLEITMENIAELIGNKGIVSMLRVYLKDKSFVQEAEQLMDEYKLSVPVSYMWADVCRDELLIEIEGIAKC</sequence>
<reference evidence="3" key="1">
    <citation type="submission" date="2017-02" db="EMBL/GenBank/DDBJ databases">
        <authorList>
            <person name="Varghese N."/>
            <person name="Submissions S."/>
        </authorList>
    </citation>
    <scope>NUCLEOTIDE SEQUENCE [LARGE SCALE GENOMIC DNA]</scope>
    <source>
        <strain evidence="3">DSM 24967</strain>
    </source>
</reference>